<accession>A0ABQ5MH57</accession>
<gene>
    <name evidence="1" type="ORF">Y10_10900</name>
</gene>
<keyword evidence="2" id="KW-1185">Reference proteome</keyword>
<comment type="caution">
    <text evidence="1">The sequence shown here is derived from an EMBL/GenBank/DDBJ whole genome shotgun (WGS) entry which is preliminary data.</text>
</comment>
<dbReference type="EMBL" id="BRVO01000001">
    <property type="protein sequence ID" value="GLB48722.1"/>
    <property type="molecule type" value="Genomic_DNA"/>
</dbReference>
<evidence type="ECO:0000313" key="1">
    <source>
        <dbReference type="EMBL" id="GLB48722.1"/>
    </source>
</evidence>
<dbReference type="Proteomes" id="UP001143543">
    <property type="component" value="Unassembled WGS sequence"/>
</dbReference>
<name>A0ABQ5MH57_9FLAO</name>
<sequence length="167" mass="17988">MKVLQVCGNLDVPNTEVTVKTMLPSLKHGGSYSYESFYNLSVSDGSTDFYVILGVLKVTSEVVGKLADYKTDAITLQQVTNSKFDYTSTTVENPLSVSVDLAEVGVTDTIHFISIHEDDFVLGDGGEEVLTLIKSNILDNLSSADYKAMVYPKDGDGGPLKTAGCVF</sequence>
<protein>
    <submittedName>
        <fullName evidence="1">Uncharacterized protein</fullName>
    </submittedName>
</protein>
<evidence type="ECO:0000313" key="2">
    <source>
        <dbReference type="Proteomes" id="UP001143543"/>
    </source>
</evidence>
<reference evidence="1" key="1">
    <citation type="submission" date="2022-07" db="EMBL/GenBank/DDBJ databases">
        <title>Taxonomy of Novel Oxalotrophic and Methylotrophic Bacteria.</title>
        <authorList>
            <person name="Sahin N."/>
            <person name="Tani A."/>
        </authorList>
    </citation>
    <scope>NUCLEOTIDE SEQUENCE</scope>
    <source>
        <strain evidence="1">Y10</strain>
    </source>
</reference>
<dbReference type="RefSeq" id="WP_281764354.1">
    <property type="nucleotide sequence ID" value="NZ_BRVO01000001.1"/>
</dbReference>
<proteinExistence type="predicted"/>
<organism evidence="1 2">
    <name type="scientific">Neptunitalea lumnitzerae</name>
    <dbReference type="NCBI Taxonomy" id="2965509"/>
    <lineage>
        <taxon>Bacteria</taxon>
        <taxon>Pseudomonadati</taxon>
        <taxon>Bacteroidota</taxon>
        <taxon>Flavobacteriia</taxon>
        <taxon>Flavobacteriales</taxon>
        <taxon>Flavobacteriaceae</taxon>
        <taxon>Neptunitalea</taxon>
    </lineage>
</organism>